<dbReference type="Gene3D" id="3.40.50.150">
    <property type="entry name" value="Vaccinia Virus protein VP39"/>
    <property type="match status" value="1"/>
</dbReference>
<accession>A0A1G9ZYI7</accession>
<organism evidence="4 5">
    <name type="scientific">Nocardioides szechwanensis</name>
    <dbReference type="NCBI Taxonomy" id="1005944"/>
    <lineage>
        <taxon>Bacteria</taxon>
        <taxon>Bacillati</taxon>
        <taxon>Actinomycetota</taxon>
        <taxon>Actinomycetes</taxon>
        <taxon>Propionibacteriales</taxon>
        <taxon>Nocardioidaceae</taxon>
        <taxon>Nocardioides</taxon>
    </lineage>
</organism>
<protein>
    <submittedName>
        <fullName evidence="4">O-methyltransferase / aklanonic acid methyltransferase</fullName>
    </submittedName>
</protein>
<dbReference type="EMBL" id="FNIC01000002">
    <property type="protein sequence ID" value="SDN26662.1"/>
    <property type="molecule type" value="Genomic_DNA"/>
</dbReference>
<dbReference type="InterPro" id="IPR041698">
    <property type="entry name" value="Methyltransf_25"/>
</dbReference>
<dbReference type="STRING" id="1005944.SAMN05192576_1888"/>
<evidence type="ECO:0000256" key="1">
    <source>
        <dbReference type="ARBA" id="ARBA00022603"/>
    </source>
</evidence>
<dbReference type="PANTHER" id="PTHR43861">
    <property type="entry name" value="TRANS-ACONITATE 2-METHYLTRANSFERASE-RELATED"/>
    <property type="match status" value="1"/>
</dbReference>
<dbReference type="SUPFAM" id="SSF53335">
    <property type="entry name" value="S-adenosyl-L-methionine-dependent methyltransferases"/>
    <property type="match status" value="1"/>
</dbReference>
<dbReference type="PANTHER" id="PTHR43861:SF1">
    <property type="entry name" value="TRANS-ACONITATE 2-METHYLTRANSFERASE"/>
    <property type="match status" value="1"/>
</dbReference>
<feature type="domain" description="Methyltransferase" evidence="3">
    <location>
        <begin position="40"/>
        <end position="136"/>
    </location>
</feature>
<reference evidence="5" key="1">
    <citation type="submission" date="2016-10" db="EMBL/GenBank/DDBJ databases">
        <authorList>
            <person name="Varghese N."/>
            <person name="Submissions S."/>
        </authorList>
    </citation>
    <scope>NUCLEOTIDE SEQUENCE [LARGE SCALE GENOMIC DNA]</scope>
    <source>
        <strain evidence="5">CGMCC 1.11147</strain>
    </source>
</reference>
<dbReference type="GO" id="GO:0008168">
    <property type="term" value="F:methyltransferase activity"/>
    <property type="evidence" value="ECO:0007669"/>
    <property type="project" value="UniProtKB-KW"/>
</dbReference>
<keyword evidence="5" id="KW-1185">Reference proteome</keyword>
<proteinExistence type="predicted"/>
<sequence>MFAAMFDQLAKTYDQSGVPFFTTIAEGLVGRLQPATGERVLDVGFGRGAATFPLAEAVGPTGRVDGIDIAPTMVELATASARDRGLDHVSLAVGDAADPALPPASYDVVASSLVLFFLPDPQAALTRWRALLVPGGRLGFATFQPWPATWQAIEDVFREHLAPDAATTTRMPEVFAADESVEELVVAAGFGEVRTEAATYPVPFDDVEQWRVWSLGTAMRGLWMSIPAESHPQIMTRVERLLDDAGGTLDVAIRYTFGRA</sequence>
<name>A0A1G9ZYI7_9ACTN</name>
<dbReference type="Proteomes" id="UP000199004">
    <property type="component" value="Unassembled WGS sequence"/>
</dbReference>
<evidence type="ECO:0000256" key="2">
    <source>
        <dbReference type="ARBA" id="ARBA00022679"/>
    </source>
</evidence>
<dbReference type="CDD" id="cd02440">
    <property type="entry name" value="AdoMet_MTases"/>
    <property type="match status" value="1"/>
</dbReference>
<keyword evidence="1 4" id="KW-0489">Methyltransferase</keyword>
<dbReference type="AlphaFoldDB" id="A0A1G9ZYI7"/>
<dbReference type="Pfam" id="PF13649">
    <property type="entry name" value="Methyltransf_25"/>
    <property type="match status" value="1"/>
</dbReference>
<gene>
    <name evidence="4" type="ORF">SAMN05192576_1888</name>
</gene>
<evidence type="ECO:0000313" key="4">
    <source>
        <dbReference type="EMBL" id="SDN26662.1"/>
    </source>
</evidence>
<dbReference type="InterPro" id="IPR029063">
    <property type="entry name" value="SAM-dependent_MTases_sf"/>
</dbReference>
<dbReference type="GO" id="GO:0032259">
    <property type="term" value="P:methylation"/>
    <property type="evidence" value="ECO:0007669"/>
    <property type="project" value="UniProtKB-KW"/>
</dbReference>
<evidence type="ECO:0000259" key="3">
    <source>
        <dbReference type="Pfam" id="PF13649"/>
    </source>
</evidence>
<keyword evidence="2 4" id="KW-0808">Transferase</keyword>
<evidence type="ECO:0000313" key="5">
    <source>
        <dbReference type="Proteomes" id="UP000199004"/>
    </source>
</evidence>